<keyword evidence="5 11" id="KW-0028">Amino-acid biosynthesis</keyword>
<dbReference type="Pfam" id="PF00977">
    <property type="entry name" value="His_biosynth"/>
    <property type="match status" value="1"/>
</dbReference>
<comment type="subunit">
    <text evidence="3">Heterodimer of HisH and HisF.</text>
</comment>
<evidence type="ECO:0000256" key="4">
    <source>
        <dbReference type="ARBA" id="ARBA00012809"/>
    </source>
</evidence>
<evidence type="ECO:0000256" key="10">
    <source>
        <dbReference type="ARBA" id="ARBA00047838"/>
    </source>
</evidence>
<comment type="catalytic activity">
    <reaction evidence="10">
        <text>5-[(5-phospho-1-deoxy-D-ribulos-1-ylimino)methylamino]-1-(5-phospho-beta-D-ribosyl)imidazole-4-carboxamide + L-glutamine = D-erythro-1-(imidazol-4-yl)glycerol 3-phosphate + 5-amino-1-(5-phospho-beta-D-ribosyl)imidazole-4-carboxamide + L-glutamate + H(+)</text>
        <dbReference type="Rhea" id="RHEA:24793"/>
        <dbReference type="ChEBI" id="CHEBI:15378"/>
        <dbReference type="ChEBI" id="CHEBI:29985"/>
        <dbReference type="ChEBI" id="CHEBI:58278"/>
        <dbReference type="ChEBI" id="CHEBI:58359"/>
        <dbReference type="ChEBI" id="CHEBI:58475"/>
        <dbReference type="ChEBI" id="CHEBI:58525"/>
        <dbReference type="EC" id="4.3.2.10"/>
    </reaction>
</comment>
<dbReference type="InterPro" id="IPR006062">
    <property type="entry name" value="His_biosynth"/>
</dbReference>
<evidence type="ECO:0000313" key="12">
    <source>
        <dbReference type="EMBL" id="OHA08694.1"/>
    </source>
</evidence>
<proteinExistence type="inferred from homology"/>
<evidence type="ECO:0000256" key="11">
    <source>
        <dbReference type="RuleBase" id="RU003657"/>
    </source>
</evidence>
<dbReference type="InterPro" id="IPR050064">
    <property type="entry name" value="IGPS_HisA/HisF"/>
</dbReference>
<keyword evidence="6 11" id="KW-0368">Histidine biosynthesis</keyword>
<comment type="function">
    <text evidence="8">IGPS catalyzes the conversion of PRFAR and glutamine to IGP, AICAR and glutamate. The HisF subunit catalyzes the cyclization activity that produces IGP and AICAR from PRFAR using the ammonia provided by the HisH subunit.</text>
</comment>
<evidence type="ECO:0000313" key="13">
    <source>
        <dbReference type="Proteomes" id="UP000178977"/>
    </source>
</evidence>
<protein>
    <recommendedName>
        <fullName evidence="4">imidazole glycerol-phosphate synthase</fullName>
        <ecNumber evidence="4">4.3.2.10</ecNumber>
    </recommendedName>
    <alternativeName>
        <fullName evidence="9">IGP synthase cyclase subunit</fullName>
    </alternativeName>
</protein>
<dbReference type="AlphaFoldDB" id="A0A1G2LAW4"/>
<evidence type="ECO:0000256" key="8">
    <source>
        <dbReference type="ARBA" id="ARBA00025475"/>
    </source>
</evidence>
<comment type="caution">
    <text evidence="12">The sequence shown here is derived from an EMBL/GenBank/DDBJ whole genome shotgun (WGS) entry which is preliminary data.</text>
</comment>
<name>A0A1G2LAW4_9BACT</name>
<dbReference type="Proteomes" id="UP000178977">
    <property type="component" value="Unassembled WGS sequence"/>
</dbReference>
<dbReference type="InterPro" id="IPR013785">
    <property type="entry name" value="Aldolase_TIM"/>
</dbReference>
<gene>
    <name evidence="12" type="ORF">A3A44_00770</name>
</gene>
<dbReference type="GO" id="GO:0016829">
    <property type="term" value="F:lyase activity"/>
    <property type="evidence" value="ECO:0007669"/>
    <property type="project" value="UniProtKB-KW"/>
</dbReference>
<keyword evidence="7" id="KW-0456">Lyase</keyword>
<evidence type="ECO:0000256" key="2">
    <source>
        <dbReference type="ARBA" id="ARBA00009667"/>
    </source>
</evidence>
<dbReference type="InterPro" id="IPR004651">
    <property type="entry name" value="HisF"/>
</dbReference>
<dbReference type="InterPro" id="IPR011060">
    <property type="entry name" value="RibuloseP-bd_barrel"/>
</dbReference>
<dbReference type="UniPathway" id="UPA00031">
    <property type="reaction ID" value="UER00010"/>
</dbReference>
<comment type="pathway">
    <text evidence="1">Amino-acid biosynthesis; L-histidine biosynthesis; L-histidine from 5-phospho-alpha-D-ribose 1-diphosphate: step 5/9.</text>
</comment>
<dbReference type="PANTHER" id="PTHR21235:SF2">
    <property type="entry name" value="IMIDAZOLE GLYCEROL PHOSPHATE SYNTHASE HISHF"/>
    <property type="match status" value="1"/>
</dbReference>
<dbReference type="PANTHER" id="PTHR21235">
    <property type="entry name" value="IMIDAZOLE GLYCEROL PHOSPHATE SYNTHASE SUBUNIT HISF/H IGP SYNTHASE SUBUNIT HISF/H"/>
    <property type="match status" value="1"/>
</dbReference>
<dbReference type="STRING" id="1802281.A3A44_00770"/>
<evidence type="ECO:0000256" key="9">
    <source>
        <dbReference type="ARBA" id="ARBA00030264"/>
    </source>
</evidence>
<comment type="similarity">
    <text evidence="2 11">Belongs to the HisA/HisF family.</text>
</comment>
<evidence type="ECO:0000256" key="1">
    <source>
        <dbReference type="ARBA" id="ARBA00005091"/>
    </source>
</evidence>
<dbReference type="EC" id="4.3.2.10" evidence="4"/>
<organism evidence="12 13">
    <name type="scientific">Candidatus Sungbacteria bacterium RIFCSPLOWO2_01_FULL_60_25</name>
    <dbReference type="NCBI Taxonomy" id="1802281"/>
    <lineage>
        <taxon>Bacteria</taxon>
        <taxon>Candidatus Sungiibacteriota</taxon>
    </lineage>
</organism>
<evidence type="ECO:0000256" key="5">
    <source>
        <dbReference type="ARBA" id="ARBA00022605"/>
    </source>
</evidence>
<evidence type="ECO:0000256" key="7">
    <source>
        <dbReference type="ARBA" id="ARBA00023239"/>
    </source>
</evidence>
<reference evidence="12 13" key="1">
    <citation type="journal article" date="2016" name="Nat. Commun.">
        <title>Thousands of microbial genomes shed light on interconnected biogeochemical processes in an aquifer system.</title>
        <authorList>
            <person name="Anantharaman K."/>
            <person name="Brown C.T."/>
            <person name="Hug L.A."/>
            <person name="Sharon I."/>
            <person name="Castelle C.J."/>
            <person name="Probst A.J."/>
            <person name="Thomas B.C."/>
            <person name="Singh A."/>
            <person name="Wilkins M.J."/>
            <person name="Karaoz U."/>
            <person name="Brodie E.L."/>
            <person name="Williams K.H."/>
            <person name="Hubbard S.S."/>
            <person name="Banfield J.F."/>
        </authorList>
    </citation>
    <scope>NUCLEOTIDE SEQUENCE [LARGE SCALE GENOMIC DNA]</scope>
</reference>
<accession>A0A1G2LAW4</accession>
<evidence type="ECO:0000256" key="3">
    <source>
        <dbReference type="ARBA" id="ARBA00011152"/>
    </source>
</evidence>
<dbReference type="GO" id="GO:0000107">
    <property type="term" value="F:imidazoleglycerol-phosphate synthase activity"/>
    <property type="evidence" value="ECO:0007669"/>
    <property type="project" value="InterPro"/>
</dbReference>
<evidence type="ECO:0000256" key="6">
    <source>
        <dbReference type="ARBA" id="ARBA00023102"/>
    </source>
</evidence>
<sequence length="263" mass="28933">MLKKRLIPCLLLQNGQLVKSIRFKDYQIVGNPKIAIQFFNAWAVDEIVFLDISRDRDYTSRLRTDYKFRMLATLAEIVRECSRICFVPLTVGGGIRTVEHMRELFRNGADKICINTGAVRRPELVTEAAATFGSQAVVVSIDAKRVADGGYEVYIDHGQEPTGLNPREWAREAAGRGAGEIFLNSIDRDGSLAGYDLELIRTVVAAVRIPVVACGGVGKWQDLVEGIRAGASAVAAANIFHFTEQSTRNAKKHLASAGIDVRL</sequence>
<dbReference type="Gene3D" id="3.20.20.70">
    <property type="entry name" value="Aldolase class I"/>
    <property type="match status" value="1"/>
</dbReference>
<dbReference type="CDD" id="cd04731">
    <property type="entry name" value="HisF"/>
    <property type="match status" value="1"/>
</dbReference>
<dbReference type="GO" id="GO:0000105">
    <property type="term" value="P:L-histidine biosynthetic process"/>
    <property type="evidence" value="ECO:0007669"/>
    <property type="project" value="UniProtKB-UniPathway"/>
</dbReference>
<dbReference type="SUPFAM" id="SSF51366">
    <property type="entry name" value="Ribulose-phoshate binding barrel"/>
    <property type="match status" value="1"/>
</dbReference>
<dbReference type="EMBL" id="MHQT01000036">
    <property type="protein sequence ID" value="OHA08694.1"/>
    <property type="molecule type" value="Genomic_DNA"/>
</dbReference>